<dbReference type="EMBL" id="BARS01055149">
    <property type="protein sequence ID" value="GAG43156.1"/>
    <property type="molecule type" value="Genomic_DNA"/>
</dbReference>
<dbReference type="AlphaFoldDB" id="X0Z3I5"/>
<organism evidence="1">
    <name type="scientific">marine sediment metagenome</name>
    <dbReference type="NCBI Taxonomy" id="412755"/>
    <lineage>
        <taxon>unclassified sequences</taxon>
        <taxon>metagenomes</taxon>
        <taxon>ecological metagenomes</taxon>
    </lineage>
</organism>
<gene>
    <name evidence="1" type="ORF">S01H1_81487</name>
</gene>
<evidence type="ECO:0000313" key="1">
    <source>
        <dbReference type="EMBL" id="GAG43156.1"/>
    </source>
</evidence>
<accession>X0Z3I5</accession>
<feature type="non-terminal residue" evidence="1">
    <location>
        <position position="1"/>
    </location>
</feature>
<reference evidence="1" key="1">
    <citation type="journal article" date="2014" name="Front. Microbiol.">
        <title>High frequency of phylogenetically diverse reductive dehalogenase-homologous genes in deep subseafloor sedimentary metagenomes.</title>
        <authorList>
            <person name="Kawai M."/>
            <person name="Futagami T."/>
            <person name="Toyoda A."/>
            <person name="Takaki Y."/>
            <person name="Nishi S."/>
            <person name="Hori S."/>
            <person name="Arai W."/>
            <person name="Tsubouchi T."/>
            <person name="Morono Y."/>
            <person name="Uchiyama I."/>
            <person name="Ito T."/>
            <person name="Fujiyama A."/>
            <person name="Inagaki F."/>
            <person name="Takami H."/>
        </authorList>
    </citation>
    <scope>NUCLEOTIDE SEQUENCE</scope>
    <source>
        <strain evidence="1">Expedition CK06-06</strain>
    </source>
</reference>
<name>X0Z3I5_9ZZZZ</name>
<protein>
    <submittedName>
        <fullName evidence="1">Uncharacterized protein</fullName>
    </submittedName>
</protein>
<proteinExistence type="predicted"/>
<comment type="caution">
    <text evidence="1">The sequence shown here is derived from an EMBL/GenBank/DDBJ whole genome shotgun (WGS) entry which is preliminary data.</text>
</comment>
<sequence length="159" mass="18463">GTPEGTAISDTNATGYSLSIDQWRKWLIPLEHRAENLSDLITYMPASLFNKFRAEAEARVMYRPGDPQKQGFKTMFVDDYEIVKVPYLEETAVTKKWVSIINHNDWDLRIHTSRNFEMTDFVWQGDRANGYDKWLARILVTGNLVCWKPNGSMWLNNVS</sequence>